<keyword evidence="3" id="KW-0735">Signal-anchor</keyword>
<dbReference type="GO" id="GO:0008168">
    <property type="term" value="F:methyltransferase activity"/>
    <property type="evidence" value="ECO:0007669"/>
    <property type="project" value="UniProtKB-UniRule"/>
</dbReference>
<dbReference type="AlphaFoldDB" id="A0ABD1PCY0"/>
<dbReference type="EC" id="2.1.1.-" evidence="3"/>
<comment type="similarity">
    <text evidence="3">Belongs to the methyltransferase superfamily.</text>
</comment>
<dbReference type="InterPro" id="IPR004159">
    <property type="entry name" value="Put_SAM_MeTrfase"/>
</dbReference>
<keyword evidence="2 3" id="KW-0325">Glycoprotein</keyword>
<evidence type="ECO:0000313" key="5">
    <source>
        <dbReference type="Proteomes" id="UP001604336"/>
    </source>
</evidence>
<dbReference type="GO" id="GO:0016020">
    <property type="term" value="C:membrane"/>
    <property type="evidence" value="ECO:0007669"/>
    <property type="project" value="UniProtKB-SubCell"/>
</dbReference>
<keyword evidence="3" id="KW-0812">Transmembrane</keyword>
<sequence length="153" mass="17617">MCFKLYKKEDIAVWPKLSDNSCYKKLNTPNIYPTKCDDGTKPDSACDDAFKHDNSKWKTRVKHYKKLVTAIGTAKMRNVMDMNTMYGGFAATLIDYPLWVMNVVSLYAANTLVVVYDRGLTGTYHDWVGTDSRCLWNSGFAQRVVEEFLVIFW</sequence>
<organism evidence="4 5">
    <name type="scientific">Abeliophyllum distichum</name>
    <dbReference type="NCBI Taxonomy" id="126358"/>
    <lineage>
        <taxon>Eukaryota</taxon>
        <taxon>Viridiplantae</taxon>
        <taxon>Streptophyta</taxon>
        <taxon>Embryophyta</taxon>
        <taxon>Tracheophyta</taxon>
        <taxon>Spermatophyta</taxon>
        <taxon>Magnoliopsida</taxon>
        <taxon>eudicotyledons</taxon>
        <taxon>Gunneridae</taxon>
        <taxon>Pentapetalae</taxon>
        <taxon>asterids</taxon>
        <taxon>lamiids</taxon>
        <taxon>Lamiales</taxon>
        <taxon>Oleaceae</taxon>
        <taxon>Forsythieae</taxon>
        <taxon>Abeliophyllum</taxon>
    </lineage>
</organism>
<dbReference type="EMBL" id="JBFOLK010000014">
    <property type="protein sequence ID" value="KAL2461746.1"/>
    <property type="molecule type" value="Genomic_DNA"/>
</dbReference>
<dbReference type="PANTHER" id="PTHR10108">
    <property type="entry name" value="SAM-DEPENDENT METHYLTRANSFERASE"/>
    <property type="match status" value="1"/>
</dbReference>
<dbReference type="GO" id="GO:0032259">
    <property type="term" value="P:methylation"/>
    <property type="evidence" value="ECO:0007669"/>
    <property type="project" value="UniProtKB-KW"/>
</dbReference>
<reference evidence="5" key="1">
    <citation type="submission" date="2024-07" db="EMBL/GenBank/DDBJ databases">
        <title>Two chromosome-level genome assemblies of Korean endemic species Abeliophyllum distichum and Forsythia ovata (Oleaceae).</title>
        <authorList>
            <person name="Jang H."/>
        </authorList>
    </citation>
    <scope>NUCLEOTIDE SEQUENCE [LARGE SCALE GENOMIC DNA]</scope>
</reference>
<keyword evidence="1 3" id="KW-0489">Methyltransferase</keyword>
<keyword evidence="5" id="KW-1185">Reference proteome</keyword>
<comment type="caution">
    <text evidence="4">The sequence shown here is derived from an EMBL/GenBank/DDBJ whole genome shotgun (WGS) entry which is preliminary data.</text>
</comment>
<protein>
    <recommendedName>
        <fullName evidence="3">Methyltransferase</fullName>
        <ecNumber evidence="3">2.1.1.-</ecNumber>
    </recommendedName>
</protein>
<proteinExistence type="inferred from homology"/>
<evidence type="ECO:0000313" key="4">
    <source>
        <dbReference type="EMBL" id="KAL2461746.1"/>
    </source>
</evidence>
<comment type="subcellular location">
    <subcellularLocation>
        <location evidence="3">Membrane</location>
        <topology evidence="3">Single-pass type II membrane protein</topology>
    </subcellularLocation>
</comment>
<dbReference type="Proteomes" id="UP001604336">
    <property type="component" value="Unassembled WGS sequence"/>
</dbReference>
<gene>
    <name evidence="4" type="ORF">Adt_45166</name>
</gene>
<evidence type="ECO:0000256" key="3">
    <source>
        <dbReference type="RuleBase" id="RU366043"/>
    </source>
</evidence>
<evidence type="ECO:0000256" key="2">
    <source>
        <dbReference type="ARBA" id="ARBA00023180"/>
    </source>
</evidence>
<keyword evidence="3" id="KW-0808">Transferase</keyword>
<dbReference type="PANTHER" id="PTHR10108:SF984">
    <property type="entry name" value="METHYLTRANSFERASE PMT21-RELATED"/>
    <property type="match status" value="1"/>
</dbReference>
<accession>A0ABD1PCY0</accession>
<dbReference type="Pfam" id="PF03141">
    <property type="entry name" value="Methyltransf_29"/>
    <property type="match status" value="1"/>
</dbReference>
<name>A0ABD1PCY0_9LAMI</name>
<evidence type="ECO:0000256" key="1">
    <source>
        <dbReference type="ARBA" id="ARBA00022603"/>
    </source>
</evidence>